<sequence>MFSTPTFLTLPRKIRLKIYIFADLVRLCPINPNNEGSRRTDRERHIKGFNPDVEMARNRYCDYRSKKFLHGRRHVNSAEYGCICPPLPIQLLTVCRTMYQEVWEVLYSQNKFKVFLNSSVQLESKAVARMTSLCIRLNMCSCIEGHTCDHPASNYTNERCTDCHPLCNRGRDSPISLMSRNGIDKIDFWVAVCKTLQNAVRPSMRLTVICDCADAVTAQKIIEPMRLLPKMAECSIRLGQSPTMEWRHLAEETVFELTDRPRASNFRFLDLPRELQREILHHTDLCSPYILECNGYIYPTEQRRGIMPFHLGDHSCCLQCNDAAEACCCNVNHAAFSSVQCTCWSFTTALFEVSREIRQEAMEIFFSKNKFLIEEQPWPFDGQPGMREGLSFFQCLPSLALKSLRWIRFNLGYNARMDVPEGSAPLAGWKKTAEFIAENFDTSQLTIELDLRYGYEYPDVYDEVETDTVRENIWKSYQNLAEVFHFKDGLKDFFVFLASPYEYPGIMGPQLRKDRERILEKRIMGEGYDSPARGKYTNRGVSFSEVAHERVYGFLPRKYDE</sequence>
<dbReference type="AlphaFoldDB" id="A0A9P5NK90"/>
<evidence type="ECO:0000313" key="2">
    <source>
        <dbReference type="Proteomes" id="UP000724874"/>
    </source>
</evidence>
<protein>
    <submittedName>
        <fullName evidence="1">Uncharacterized protein</fullName>
    </submittedName>
</protein>
<keyword evidence="2" id="KW-1185">Reference proteome</keyword>
<comment type="caution">
    <text evidence="1">The sequence shown here is derived from an EMBL/GenBank/DDBJ whole genome shotgun (WGS) entry which is preliminary data.</text>
</comment>
<organism evidence="1 2">
    <name type="scientific">Gymnopilus junonius</name>
    <name type="common">Spectacular rustgill mushroom</name>
    <name type="synonym">Gymnopilus spectabilis subsp. junonius</name>
    <dbReference type="NCBI Taxonomy" id="109634"/>
    <lineage>
        <taxon>Eukaryota</taxon>
        <taxon>Fungi</taxon>
        <taxon>Dikarya</taxon>
        <taxon>Basidiomycota</taxon>
        <taxon>Agaricomycotina</taxon>
        <taxon>Agaricomycetes</taxon>
        <taxon>Agaricomycetidae</taxon>
        <taxon>Agaricales</taxon>
        <taxon>Agaricineae</taxon>
        <taxon>Hymenogastraceae</taxon>
        <taxon>Gymnopilus</taxon>
    </lineage>
</organism>
<dbReference type="Proteomes" id="UP000724874">
    <property type="component" value="Unassembled WGS sequence"/>
</dbReference>
<dbReference type="PANTHER" id="PTHR42085:SF6">
    <property type="entry name" value="F-BOX DOMAIN-CONTAINING PROTEIN"/>
    <property type="match status" value="1"/>
</dbReference>
<dbReference type="OrthoDB" id="2099276at2759"/>
<dbReference type="InterPro" id="IPR038883">
    <property type="entry name" value="AN11006-like"/>
</dbReference>
<reference evidence="1" key="1">
    <citation type="submission" date="2020-11" db="EMBL/GenBank/DDBJ databases">
        <authorList>
            <consortium name="DOE Joint Genome Institute"/>
            <person name="Ahrendt S."/>
            <person name="Riley R."/>
            <person name="Andreopoulos W."/>
            <person name="LaButti K."/>
            <person name="Pangilinan J."/>
            <person name="Ruiz-duenas F.J."/>
            <person name="Barrasa J.M."/>
            <person name="Sanchez-Garcia M."/>
            <person name="Camarero S."/>
            <person name="Miyauchi S."/>
            <person name="Serrano A."/>
            <person name="Linde D."/>
            <person name="Babiker R."/>
            <person name="Drula E."/>
            <person name="Ayuso-Fernandez I."/>
            <person name="Pacheco R."/>
            <person name="Padilla G."/>
            <person name="Ferreira P."/>
            <person name="Barriuso J."/>
            <person name="Kellner H."/>
            <person name="Castanera R."/>
            <person name="Alfaro M."/>
            <person name="Ramirez L."/>
            <person name="Pisabarro A.G."/>
            <person name="Kuo A."/>
            <person name="Tritt A."/>
            <person name="Lipzen A."/>
            <person name="He G."/>
            <person name="Yan M."/>
            <person name="Ng V."/>
            <person name="Cullen D."/>
            <person name="Martin F."/>
            <person name="Rosso M.-N."/>
            <person name="Henrissat B."/>
            <person name="Hibbett D."/>
            <person name="Martinez A.T."/>
            <person name="Grigoriev I.V."/>
        </authorList>
    </citation>
    <scope>NUCLEOTIDE SEQUENCE</scope>
    <source>
        <strain evidence="1">AH 44721</strain>
    </source>
</reference>
<dbReference type="EMBL" id="JADNYJ010000076">
    <property type="protein sequence ID" value="KAF8890290.1"/>
    <property type="molecule type" value="Genomic_DNA"/>
</dbReference>
<evidence type="ECO:0000313" key="1">
    <source>
        <dbReference type="EMBL" id="KAF8890290.1"/>
    </source>
</evidence>
<proteinExistence type="predicted"/>
<accession>A0A9P5NK90</accession>
<gene>
    <name evidence="1" type="ORF">CPB84DRAFT_1963902</name>
</gene>
<dbReference type="PANTHER" id="PTHR42085">
    <property type="entry name" value="F-BOX DOMAIN-CONTAINING PROTEIN"/>
    <property type="match status" value="1"/>
</dbReference>
<name>A0A9P5NK90_GYMJU</name>